<dbReference type="Pfam" id="PF00787">
    <property type="entry name" value="PX"/>
    <property type="match status" value="1"/>
</dbReference>
<dbReference type="InterPro" id="IPR014637">
    <property type="entry name" value="SNX5/SNX6/SNX32"/>
</dbReference>
<dbReference type="CDD" id="cd07621">
    <property type="entry name" value="BAR_SNX5_6"/>
    <property type="match status" value="1"/>
</dbReference>
<reference evidence="3" key="1">
    <citation type="journal article" date="2013" name="Genome Biol.">
        <title>Draft genome of the mountain pine beetle, Dendroctonus ponderosae Hopkins, a major forest pest.</title>
        <authorList>
            <person name="Keeling C.I."/>
            <person name="Yuen M.M."/>
            <person name="Liao N.Y."/>
            <person name="Docking T.R."/>
            <person name="Chan S.K."/>
            <person name="Taylor G.A."/>
            <person name="Palmquist D.L."/>
            <person name="Jackman S.D."/>
            <person name="Nguyen A."/>
            <person name="Li M."/>
            <person name="Henderson H."/>
            <person name="Janes J.K."/>
            <person name="Zhao Y."/>
            <person name="Pandoh P."/>
            <person name="Moore R."/>
            <person name="Sperling F.A."/>
            <person name="Huber D.P."/>
            <person name="Birol I."/>
            <person name="Jones S.J."/>
            <person name="Bohlmann J."/>
        </authorList>
    </citation>
    <scope>NUCLEOTIDE SEQUENCE</scope>
</reference>
<feature type="non-terminal residue" evidence="3">
    <location>
        <position position="1"/>
    </location>
</feature>
<dbReference type="PROSITE" id="PS50195">
    <property type="entry name" value="PX"/>
    <property type="match status" value="1"/>
</dbReference>
<dbReference type="OMA" id="HPVFRED"/>
<dbReference type="InterPro" id="IPR027267">
    <property type="entry name" value="AH/BAR_dom_sf"/>
</dbReference>
<evidence type="ECO:0000256" key="2">
    <source>
        <dbReference type="ARBA" id="ARBA00022448"/>
    </source>
</evidence>
<keyword evidence="2" id="KW-0813">Transport</keyword>
<dbReference type="SUPFAM" id="SSF64268">
    <property type="entry name" value="PX domain"/>
    <property type="match status" value="1"/>
</dbReference>
<dbReference type="Gene3D" id="3.30.1520.10">
    <property type="entry name" value="Phox-like domain"/>
    <property type="match status" value="1"/>
</dbReference>
<dbReference type="HOGENOM" id="CLU_040966_0_0_1"/>
<dbReference type="PIRSF" id="PIRSF036924">
    <property type="entry name" value="Snx5_Snx6"/>
    <property type="match status" value="1"/>
</dbReference>
<dbReference type="FunFam" id="3.30.1520.10:FF:000001">
    <property type="entry name" value="Sorting nexin"/>
    <property type="match status" value="1"/>
</dbReference>
<gene>
    <name evidence="3" type="ORF">YQE_09485</name>
</gene>
<protein>
    <submittedName>
        <fullName evidence="3">Uncharacterized protein</fullName>
    </submittedName>
</protein>
<dbReference type="InterPro" id="IPR001683">
    <property type="entry name" value="PX_dom"/>
</dbReference>
<dbReference type="PANTHER" id="PTHR45850">
    <property type="entry name" value="SORTING NEXIN FAMILY MEMBER"/>
    <property type="match status" value="1"/>
</dbReference>
<proteinExistence type="inferred from homology"/>
<comment type="similarity">
    <text evidence="1">Belongs to the sorting nexin family.</text>
</comment>
<dbReference type="PANTHER" id="PTHR45850:SF1">
    <property type="entry name" value="SORTING NEXIN 6, ISOFORM B"/>
    <property type="match status" value="1"/>
</dbReference>
<dbReference type="CDD" id="cd06892">
    <property type="entry name" value="PX_SNX5_like"/>
    <property type="match status" value="1"/>
</dbReference>
<dbReference type="OrthoDB" id="9976382at2759"/>
<accession>N6T868</accession>
<dbReference type="EMBL" id="KB741092">
    <property type="protein sequence ID" value="ENN73913.1"/>
    <property type="molecule type" value="Genomic_DNA"/>
</dbReference>
<sequence length="369" mass="42668">MSMAEEDKMVPLTDNSLVVDISDALSEKDKVKFTVHTRTTMNNFQKLEFLVVRQHEEFIWLHDRFEEEPKYAGYIIPPPPPRPNFDASREKLQRLGEGEGTMTKEEFTKMKQELEAEYLATFKKTVAMHEVFLTRLACHSVFREDSHLHVFLEYDQDLCARPKGKLQQLGGLVKSLGSTTDQYYLNATVRDVNDFFEQQMVSLTEYHTQLRDATGRTDRMTEKHKELADSYIKISSGLLQLANSDNGHLDKFFARKVESRVASDQDLKLADTLRYYMRDSQAAKSLLVRRLKCLANYENANRALEKARHKNKDIHAAEEAQSVACEQFEAISAQAKEEFLIELAELEVKHARTQQDLIRKSIQNLKELL</sequence>
<dbReference type="GO" id="GO:0035091">
    <property type="term" value="F:phosphatidylinositol binding"/>
    <property type="evidence" value="ECO:0007669"/>
    <property type="project" value="InterPro"/>
</dbReference>
<dbReference type="Gene3D" id="1.20.1270.60">
    <property type="entry name" value="Arfaptin homology (AH) domain/BAR domain"/>
    <property type="match status" value="1"/>
</dbReference>
<dbReference type="AlphaFoldDB" id="N6T868"/>
<evidence type="ECO:0000313" key="3">
    <source>
        <dbReference type="EMBL" id="ENN73913.1"/>
    </source>
</evidence>
<organism evidence="3">
    <name type="scientific">Dendroctonus ponderosae</name>
    <name type="common">Mountain pine beetle</name>
    <dbReference type="NCBI Taxonomy" id="77166"/>
    <lineage>
        <taxon>Eukaryota</taxon>
        <taxon>Metazoa</taxon>
        <taxon>Ecdysozoa</taxon>
        <taxon>Arthropoda</taxon>
        <taxon>Hexapoda</taxon>
        <taxon>Insecta</taxon>
        <taxon>Pterygota</taxon>
        <taxon>Neoptera</taxon>
        <taxon>Endopterygota</taxon>
        <taxon>Coleoptera</taxon>
        <taxon>Polyphaga</taxon>
        <taxon>Cucujiformia</taxon>
        <taxon>Curculionidae</taxon>
        <taxon>Scolytinae</taxon>
        <taxon>Dendroctonus</taxon>
    </lineage>
</organism>
<name>N6T868_DENPD</name>
<dbReference type="InterPro" id="IPR036871">
    <property type="entry name" value="PX_dom_sf"/>
</dbReference>
<evidence type="ECO:0000256" key="1">
    <source>
        <dbReference type="ARBA" id="ARBA00010883"/>
    </source>
</evidence>
<dbReference type="GO" id="GO:0090389">
    <property type="term" value="P:phagosome-lysosome fusion involved in apoptotic cell clearance"/>
    <property type="evidence" value="ECO:0007669"/>
    <property type="project" value="TreeGrafter"/>
</dbReference>